<feature type="region of interest" description="Disordered" evidence="2">
    <location>
        <begin position="1801"/>
        <end position="1831"/>
    </location>
</feature>
<feature type="compositionally biased region" description="Low complexity" evidence="2">
    <location>
        <begin position="776"/>
        <end position="786"/>
    </location>
</feature>
<feature type="region of interest" description="Disordered" evidence="2">
    <location>
        <begin position="1693"/>
        <end position="1728"/>
    </location>
</feature>
<evidence type="ECO:0000313" key="3">
    <source>
        <dbReference type="EMBL" id="GIL70337.1"/>
    </source>
</evidence>
<dbReference type="Proteomes" id="UP000747110">
    <property type="component" value="Unassembled WGS sequence"/>
</dbReference>
<feature type="region of interest" description="Disordered" evidence="2">
    <location>
        <begin position="1495"/>
        <end position="1520"/>
    </location>
</feature>
<dbReference type="EMBL" id="BNCP01000002">
    <property type="protein sequence ID" value="GIL70337.1"/>
    <property type="molecule type" value="Genomic_DNA"/>
</dbReference>
<feature type="compositionally biased region" description="Gly residues" evidence="2">
    <location>
        <begin position="1766"/>
        <end position="1780"/>
    </location>
</feature>
<feature type="compositionally biased region" description="Basic and acidic residues" evidence="2">
    <location>
        <begin position="846"/>
        <end position="855"/>
    </location>
</feature>
<feature type="compositionally biased region" description="Low complexity" evidence="2">
    <location>
        <begin position="302"/>
        <end position="321"/>
    </location>
</feature>
<reference evidence="3" key="1">
    <citation type="journal article" date="2021" name="Proc. Natl. Acad. Sci. U.S.A.">
        <title>Three genomes in the algal genus Volvox reveal the fate of a haploid sex-determining region after a transition to homothallism.</title>
        <authorList>
            <person name="Yamamoto K."/>
            <person name="Hamaji T."/>
            <person name="Kawai-Toyooka H."/>
            <person name="Matsuzaki R."/>
            <person name="Takahashi F."/>
            <person name="Nishimura Y."/>
            <person name="Kawachi M."/>
            <person name="Noguchi H."/>
            <person name="Minakuchi Y."/>
            <person name="Umen J.G."/>
            <person name="Toyoda A."/>
            <person name="Nozaki H."/>
        </authorList>
    </citation>
    <scope>NUCLEOTIDE SEQUENCE</scope>
    <source>
        <strain evidence="4">NIES-3785</strain>
        <strain evidence="3">NIES-3786</strain>
    </source>
</reference>
<feature type="compositionally biased region" description="Gly residues" evidence="2">
    <location>
        <begin position="1419"/>
        <end position="1429"/>
    </location>
</feature>
<dbReference type="Proteomes" id="UP000722791">
    <property type="component" value="Unassembled WGS sequence"/>
</dbReference>
<protein>
    <submittedName>
        <fullName evidence="3">Uncharacterized protein</fullName>
    </submittedName>
</protein>
<evidence type="ECO:0000256" key="1">
    <source>
        <dbReference type="SAM" id="Coils"/>
    </source>
</evidence>
<feature type="region of interest" description="Disordered" evidence="2">
    <location>
        <begin position="201"/>
        <end position="240"/>
    </location>
</feature>
<feature type="compositionally biased region" description="Polar residues" evidence="2">
    <location>
        <begin position="934"/>
        <end position="952"/>
    </location>
</feature>
<feature type="region of interest" description="Disordered" evidence="2">
    <location>
        <begin position="741"/>
        <end position="855"/>
    </location>
</feature>
<feature type="compositionally biased region" description="Acidic residues" evidence="2">
    <location>
        <begin position="1234"/>
        <end position="1243"/>
    </location>
</feature>
<feature type="region of interest" description="Disordered" evidence="2">
    <location>
        <begin position="1234"/>
        <end position="1257"/>
    </location>
</feature>
<feature type="coiled-coil region" evidence="1">
    <location>
        <begin position="98"/>
        <end position="132"/>
    </location>
</feature>
<dbReference type="EMBL" id="BNCQ01000005">
    <property type="protein sequence ID" value="GIL98056.1"/>
    <property type="molecule type" value="Genomic_DNA"/>
</dbReference>
<gene>
    <name evidence="3" type="ORF">Vretifemale_976</name>
    <name evidence="4" type="ORF">Vretimale_3456</name>
</gene>
<feature type="region of interest" description="Disordered" evidence="2">
    <location>
        <begin position="355"/>
        <end position="436"/>
    </location>
</feature>
<proteinExistence type="predicted"/>
<feature type="region of interest" description="Disordered" evidence="2">
    <location>
        <begin position="1344"/>
        <end position="1368"/>
    </location>
</feature>
<accession>A0A8J4FDD2</accession>
<comment type="caution">
    <text evidence="3">The sequence shown here is derived from an EMBL/GenBank/DDBJ whole genome shotgun (WGS) entry which is preliminary data.</text>
</comment>
<feature type="compositionally biased region" description="Basic and acidic residues" evidence="2">
    <location>
        <begin position="745"/>
        <end position="775"/>
    </location>
</feature>
<feature type="region of interest" description="Disordered" evidence="2">
    <location>
        <begin position="1755"/>
        <end position="1785"/>
    </location>
</feature>
<feature type="region of interest" description="Disordered" evidence="2">
    <location>
        <begin position="298"/>
        <end position="327"/>
    </location>
</feature>
<evidence type="ECO:0000313" key="5">
    <source>
        <dbReference type="Proteomes" id="UP000747110"/>
    </source>
</evidence>
<feature type="region of interest" description="Disordered" evidence="2">
    <location>
        <begin position="885"/>
        <end position="952"/>
    </location>
</feature>
<organism evidence="3 5">
    <name type="scientific">Volvox reticuliferus</name>
    <dbReference type="NCBI Taxonomy" id="1737510"/>
    <lineage>
        <taxon>Eukaryota</taxon>
        <taxon>Viridiplantae</taxon>
        <taxon>Chlorophyta</taxon>
        <taxon>core chlorophytes</taxon>
        <taxon>Chlorophyceae</taxon>
        <taxon>CS clade</taxon>
        <taxon>Chlamydomonadales</taxon>
        <taxon>Volvocaceae</taxon>
        <taxon>Volvox</taxon>
    </lineage>
</organism>
<feature type="region of interest" description="Disordered" evidence="2">
    <location>
        <begin position="1547"/>
        <end position="1612"/>
    </location>
</feature>
<feature type="compositionally biased region" description="Gly residues" evidence="2">
    <location>
        <begin position="1714"/>
        <end position="1726"/>
    </location>
</feature>
<feature type="compositionally biased region" description="Polar residues" evidence="2">
    <location>
        <begin position="377"/>
        <end position="389"/>
    </location>
</feature>
<evidence type="ECO:0000313" key="4">
    <source>
        <dbReference type="EMBL" id="GIL98056.1"/>
    </source>
</evidence>
<feature type="compositionally biased region" description="Basic and acidic residues" evidence="2">
    <location>
        <begin position="613"/>
        <end position="645"/>
    </location>
</feature>
<keyword evidence="1" id="KW-0175">Coiled coil</keyword>
<keyword evidence="5" id="KW-1185">Reference proteome</keyword>
<sequence length="1896" mass="190990">MPTLEPAIPSAKGPGQEIMDDISSAQQYVLDLQVLFYSLKTVTANVQKEAHDMAENVALGSVGAAASGTLVGCVDEASSTGQVQGSHGCNGAGPTAVTAALQKHIEDLTQQLENERKERAKLQEQYDQAVAMLRKSYGQIVDDYLFATEQLHVRTKQLEGFMETATTAAGPASDQQQTRVNPAPAIYDDCAAVALTRPQKKDIRDQHQHHPHHRYQGQGPVGEELPGSWDAHSPSPATGREGLIADLVDTAAAALAAAAAAVSAAVPHPTSTPVMHPQPALATDHVGRRLTAGGVRGHLPTAAAGARPSPSSRSSSQSSNANGGGSADATIAAETSVTAGPPEQVAAEEQALLATQRRGKHADDNDAPVLDTLCSGLMSTPGSQSTRPKAQTVRAKVQMPLSHDAGSEPAKNSPLALSSPQGDAPRTSHRPTPHDVHSDTTLVAVQLLPQRAAVAAAAAVPRSQVEDNVVAEAGRHSSSLHREAAESLLAFAVKRIPAEHVGAGAKHSGAPAGVETSVLVPGSGSAEPTDVAITPLTGRADLASARSISGVGPSPFVVPRPELSSRLGTATVGGVSGGHGRSSFGAHRADEDCQSRMQDGQTGGGGMSSLRNSELDHKQDWQHHYRNCDTDSEHEKGRGQSDRQRSGGGAGDARLAAADTWSATANSASKRPEAGIAKIFTGIRFLSEETGLRPVAVARDGDQPDESIWQSPALGPSVASRNAQAAARAAASELRSAAAASAGRRRWDSMAADSERHGDHRDGARNKDGRREDRLTSSAGASTGAANDGIYSPDAQYTPSKDYQHRTPASRRPDADGTHGGRIATGSISQNAAKRLRRSISSPAEHPGRRAGTDAHAREVPVEPVHDANIAPPASTAFQFSNRVTDRMGLPPEPSSIYNAARQPPTVAAAVAESPRKRGGGREGGPPSRKESLRNVQSVPTPGSSELDSSPISHTARDAQGIELEAVSVGAAAMQRVSDEAPKLRNWAAGCGVRAGTVHRPYEASRVNDDAVENSAAAVGATDGVAVAAEAGLDEAEPGKVLPLDLDTYLLRLRTKSAAAGLGVPVAVGGSQATANTHEGETVGLHGIRTGGSGRKAVAATGGAFPCGPSQVAASAAVPQAQVQETATDTAASAVNSSVPTAIAAATSGVFGRSTAAAAKAVAAATTTAAANTPVGAAVRTNGEGCSTTSSPSIEGLASLMRNLRRKLANMAEYNFGVEDLTDDITDGAEDAAGDWLTDDDVDPGGGEFGVDDDDDDDESVLLGIGVGAGVAGSDTAYATGGDIYAGDDDGSGPDVDTGDNDNDVMFGTYDRLYSGTYGSADIAATRRVGGVAAAAGVTAAGTAHREGDAGAPRAQARGGGGAGIANATSSSTIRQFSGPWFGSIASAGSSDAGTPRDSHDYDKFVDGASPKGMEGPAYGSGNGFGSGKSGASFLEEGSRYPQGAAAATTGGKAGSPGADRHPGTEARANVISSLLDSVNAATLGSVGRAHGATRVSSTAAPAPGLVQGNGALGPKRTAPPESAAAAARLAAMAAAASAAGAIATAEERGWSVRSQPDRVPPTDQISPRKDSAASFGQTASGKVPSKWSVSDEGERTGPRATGTAAEAGPDGGSFVSARWANGSCFERDAASAGHANAKVQSVEAAATMSAAAVPTVPASAAASPQLQNLRSEAMFARITQRLDALQNTVSQGLSLPRGTDDIGRVGSRAGSSGSSGGGSGGGGFERGAEHRSAVAAAAAAAAAAWKGEAAWRASSVGGQEARDSGSGGGSGASQGGGLGTSNCDGGMRRDSFRSFAAVTTAGAGSDTKSGGRKLSMRDGGSLSGGAAHGSGEALIGRGDASGVQHHSAGLADWHICGDGINTASKRKTLAAGSGFALGGVATKPHGIVLHGEGDA</sequence>
<feature type="region of interest" description="Disordered" evidence="2">
    <location>
        <begin position="568"/>
        <end position="656"/>
    </location>
</feature>
<name>A0A8J4FDD2_9CHLO</name>
<evidence type="ECO:0000256" key="2">
    <source>
        <dbReference type="SAM" id="MobiDB-lite"/>
    </source>
</evidence>
<feature type="region of interest" description="Disordered" evidence="2">
    <location>
        <begin position="1388"/>
        <end position="1465"/>
    </location>
</feature>
<feature type="compositionally biased region" description="Basic and acidic residues" evidence="2">
    <location>
        <begin position="1395"/>
        <end position="1406"/>
    </location>
</feature>
<dbReference type="OrthoDB" id="552981at2759"/>